<dbReference type="InterPro" id="IPR044161">
    <property type="entry name" value="SPS"/>
</dbReference>
<dbReference type="PANTHER" id="PTHR46039:SF2">
    <property type="entry name" value="SUCROSE-PHOSPHATE SYNTHASE 1"/>
    <property type="match status" value="1"/>
</dbReference>
<dbReference type="GO" id="GO:0016757">
    <property type="term" value="F:glycosyltransferase activity"/>
    <property type="evidence" value="ECO:0007669"/>
    <property type="project" value="UniProtKB-KW"/>
</dbReference>
<keyword evidence="2" id="KW-0808">Transferase</keyword>
<accession>A0A835LX95</accession>
<evidence type="ECO:0000313" key="5">
    <source>
        <dbReference type="Proteomes" id="UP000631114"/>
    </source>
</evidence>
<feature type="region of interest" description="Disordered" evidence="3">
    <location>
        <begin position="17"/>
        <end position="71"/>
    </location>
</feature>
<dbReference type="Gene3D" id="3.40.50.2000">
    <property type="entry name" value="Glycogen Phosphorylase B"/>
    <property type="match status" value="1"/>
</dbReference>
<name>A0A835LX95_9MAGN</name>
<dbReference type="Proteomes" id="UP000631114">
    <property type="component" value="Unassembled WGS sequence"/>
</dbReference>
<comment type="caution">
    <text evidence="4">The sequence shown here is derived from an EMBL/GenBank/DDBJ whole genome shotgun (WGS) entry which is preliminary data.</text>
</comment>
<protein>
    <submittedName>
        <fullName evidence="4">Uncharacterized protein</fullName>
    </submittedName>
</protein>
<gene>
    <name evidence="4" type="ORF">IFM89_031691</name>
</gene>
<reference evidence="4 5" key="1">
    <citation type="submission" date="2020-10" db="EMBL/GenBank/DDBJ databases">
        <title>The Coptis chinensis genome and diversification of protoberbering-type alkaloids.</title>
        <authorList>
            <person name="Wang B."/>
            <person name="Shu S."/>
            <person name="Song C."/>
            <person name="Liu Y."/>
        </authorList>
    </citation>
    <scope>NUCLEOTIDE SEQUENCE [LARGE SCALE GENOMIC DNA]</scope>
    <source>
        <strain evidence="4">HL-2020</strain>
        <tissue evidence="4">Leaf</tissue>
    </source>
</reference>
<dbReference type="EMBL" id="JADFTS010000006">
    <property type="protein sequence ID" value="KAF9602831.1"/>
    <property type="molecule type" value="Genomic_DNA"/>
</dbReference>
<evidence type="ECO:0000256" key="3">
    <source>
        <dbReference type="SAM" id="MobiDB-lite"/>
    </source>
</evidence>
<sequence>MCWRIWNLARTKKQIEGEEAQRQAKHRVERERGRREATTDMSEDLSEGEKGDVVGDISAHGDSNRGKMPRINSTDVMDSILHGLICGENMELGRDSDTGGQIKYVVELARALGMMTVDEAMDLVSHKTLCDWNGLKAHVHFPRLESACYICLRFSVPTESQGGNCMIFLILAHEVLHLSCPCLNISS</sequence>
<evidence type="ECO:0000256" key="2">
    <source>
        <dbReference type="ARBA" id="ARBA00022679"/>
    </source>
</evidence>
<evidence type="ECO:0000313" key="4">
    <source>
        <dbReference type="EMBL" id="KAF9602831.1"/>
    </source>
</evidence>
<keyword evidence="1" id="KW-0328">Glycosyltransferase</keyword>
<feature type="compositionally biased region" description="Basic and acidic residues" evidence="3">
    <location>
        <begin position="17"/>
        <end position="38"/>
    </location>
</feature>
<keyword evidence="5" id="KW-1185">Reference proteome</keyword>
<organism evidence="4 5">
    <name type="scientific">Coptis chinensis</name>
    <dbReference type="NCBI Taxonomy" id="261450"/>
    <lineage>
        <taxon>Eukaryota</taxon>
        <taxon>Viridiplantae</taxon>
        <taxon>Streptophyta</taxon>
        <taxon>Embryophyta</taxon>
        <taxon>Tracheophyta</taxon>
        <taxon>Spermatophyta</taxon>
        <taxon>Magnoliopsida</taxon>
        <taxon>Ranunculales</taxon>
        <taxon>Ranunculaceae</taxon>
        <taxon>Coptidoideae</taxon>
        <taxon>Coptis</taxon>
    </lineage>
</organism>
<dbReference type="OrthoDB" id="674531at2759"/>
<evidence type="ECO:0000256" key="1">
    <source>
        <dbReference type="ARBA" id="ARBA00022676"/>
    </source>
</evidence>
<dbReference type="AlphaFoldDB" id="A0A835LX95"/>
<proteinExistence type="predicted"/>
<dbReference type="PANTHER" id="PTHR46039">
    <property type="entry name" value="SUCROSE-PHOSPHATE SYNTHASE 3-RELATED"/>
    <property type="match status" value="1"/>
</dbReference>